<dbReference type="Proteomes" id="UP000789920">
    <property type="component" value="Unassembled WGS sequence"/>
</dbReference>
<accession>A0ACA9RVV5</accession>
<evidence type="ECO:0000313" key="1">
    <source>
        <dbReference type="EMBL" id="CAG8810235.1"/>
    </source>
</evidence>
<feature type="non-terminal residue" evidence="1">
    <location>
        <position position="1"/>
    </location>
</feature>
<sequence length="48" mass="5731">RKHPMLFEMINEGNWIPDELHTMLCISDILFQCAFYELSADRKNFAKI</sequence>
<comment type="caution">
    <text evidence="1">The sequence shown here is derived from an EMBL/GenBank/DDBJ whole genome shotgun (WGS) entry which is preliminary data.</text>
</comment>
<keyword evidence="2" id="KW-1185">Reference proteome</keyword>
<reference evidence="1" key="1">
    <citation type="submission" date="2021-06" db="EMBL/GenBank/DDBJ databases">
        <authorList>
            <person name="Kallberg Y."/>
            <person name="Tangrot J."/>
            <person name="Rosling A."/>
        </authorList>
    </citation>
    <scope>NUCLEOTIDE SEQUENCE</scope>
    <source>
        <strain evidence="1">MA461A</strain>
    </source>
</reference>
<organism evidence="1 2">
    <name type="scientific">Racocetra persica</name>
    <dbReference type="NCBI Taxonomy" id="160502"/>
    <lineage>
        <taxon>Eukaryota</taxon>
        <taxon>Fungi</taxon>
        <taxon>Fungi incertae sedis</taxon>
        <taxon>Mucoromycota</taxon>
        <taxon>Glomeromycotina</taxon>
        <taxon>Glomeromycetes</taxon>
        <taxon>Diversisporales</taxon>
        <taxon>Gigasporaceae</taxon>
        <taxon>Racocetra</taxon>
    </lineage>
</organism>
<dbReference type="EMBL" id="CAJVQC010071044">
    <property type="protein sequence ID" value="CAG8810235.1"/>
    <property type="molecule type" value="Genomic_DNA"/>
</dbReference>
<feature type="non-terminal residue" evidence="1">
    <location>
        <position position="48"/>
    </location>
</feature>
<proteinExistence type="predicted"/>
<protein>
    <submittedName>
        <fullName evidence="1">36907_t:CDS:1</fullName>
    </submittedName>
</protein>
<name>A0ACA9RVV5_9GLOM</name>
<gene>
    <name evidence="1" type="ORF">RPERSI_LOCUS23044</name>
</gene>
<evidence type="ECO:0000313" key="2">
    <source>
        <dbReference type="Proteomes" id="UP000789920"/>
    </source>
</evidence>